<evidence type="ECO:0000256" key="2">
    <source>
        <dbReference type="ARBA" id="ARBA00004123"/>
    </source>
</evidence>
<evidence type="ECO:0000259" key="10">
    <source>
        <dbReference type="Pfam" id="PF18307"/>
    </source>
</evidence>
<evidence type="ECO:0000313" key="11">
    <source>
        <dbReference type="EMBL" id="KAJ3225126.1"/>
    </source>
</evidence>
<dbReference type="PANTHER" id="PTHR13152:SF0">
    <property type="entry name" value="GENERAL TRANSCRIPTION FACTOR IIH SUBUNIT 4"/>
    <property type="match status" value="1"/>
</dbReference>
<keyword evidence="7 9" id="KW-0234">DNA repair</keyword>
<keyword evidence="4 9" id="KW-0227">DNA damage</keyword>
<dbReference type="PANTHER" id="PTHR13152">
    <property type="entry name" value="TFIIH, POLYPEPTIDE 4"/>
    <property type="match status" value="1"/>
</dbReference>
<evidence type="ECO:0000256" key="1">
    <source>
        <dbReference type="ARBA" id="ARBA00002817"/>
    </source>
</evidence>
<comment type="function">
    <text evidence="1">Component of the general transcription and DNA repair factor IIH (TFIIH) core complex, which is involved in general and transcription-coupled nucleotide excision repair (NER) of damaged DNA and, when complexed to TFIIK, in RNA transcription by RNA polymerase II. In NER, TFIIH acts by opening DNA around the lesion to allow the excision of the damaged oligonucleotide and its replacement by a new DNA fragment. In transcription, TFIIH has an essential role in transcription initiation. When the pre-initiation complex (PIC) has been established, TFIIH is required for promoter opening and promoter escape. Phosphorylation of the C-terminal tail (CTD) of the largest subunit of RNA polymerase II by the kinase module TFIIK controls the initiation of transcription.</text>
</comment>
<evidence type="ECO:0000256" key="6">
    <source>
        <dbReference type="ARBA" id="ARBA00023163"/>
    </source>
</evidence>
<evidence type="ECO:0000256" key="5">
    <source>
        <dbReference type="ARBA" id="ARBA00023015"/>
    </source>
</evidence>
<feature type="domain" description="Transcription factor Tfb2 C-terminal" evidence="10">
    <location>
        <begin position="312"/>
        <end position="376"/>
    </location>
</feature>
<dbReference type="Pfam" id="PF03849">
    <property type="entry name" value="Tfb2"/>
    <property type="match status" value="1"/>
</dbReference>
<dbReference type="InterPro" id="IPR004598">
    <property type="entry name" value="TFIIH_p52/Tfb2"/>
</dbReference>
<comment type="function">
    <text evidence="9">Component of the general transcription and DNA repair factor IIH (TFIIH) core complex which is involved in general and transcription-coupled nucleotide excision repair (NER) of damaged DNA.</text>
</comment>
<organism evidence="11 12">
    <name type="scientific">Clydaea vesicula</name>
    <dbReference type="NCBI Taxonomy" id="447962"/>
    <lineage>
        <taxon>Eukaryota</taxon>
        <taxon>Fungi</taxon>
        <taxon>Fungi incertae sedis</taxon>
        <taxon>Chytridiomycota</taxon>
        <taxon>Chytridiomycota incertae sedis</taxon>
        <taxon>Chytridiomycetes</taxon>
        <taxon>Lobulomycetales</taxon>
        <taxon>Lobulomycetaceae</taxon>
        <taxon>Clydaea</taxon>
    </lineage>
</organism>
<evidence type="ECO:0000256" key="4">
    <source>
        <dbReference type="ARBA" id="ARBA00022763"/>
    </source>
</evidence>
<comment type="caution">
    <text evidence="11">The sequence shown here is derived from an EMBL/GenBank/DDBJ whole genome shotgun (WGS) entry which is preliminary data.</text>
</comment>
<keyword evidence="12" id="KW-1185">Reference proteome</keyword>
<sequence length="390" mass="44747">MNVGQDLREKLKDSELLKLNLIQTDPMTNFSSLHPQFQTNLHNALICGGVNNNFGQQNEQPDKNSVDTKFLDSYALEAWESVLHYLVGTQSRKLSKSLLHLLRNSGLMDLKGDQLVITRKGFQFLLQDVKVQVWAFLLQYLDSATDLHMDSIDMLNFLFQLGNLEFGKDYSLEVLTDTQKIMLTELKHMGLVYQRNKKSSRFYPTRLATSLTSGQMISSSDSSQESEGYIVLETNYRLYAYCISPLQIAVLSLFVDLKARFPNMVVGLITRDKVREALEKGITAEQIISYLTSHAHPEMRKSNPVLPVTVIDQLRLWELEKHRIKAVPALLFSEMSGEQEFNDILEIAKRFNCLVFANKKDRSIVVNSEGGDKVKSEYRRIREERRQNRG</sequence>
<dbReference type="NCBIfam" id="TIGR00625">
    <property type="entry name" value="tfb2"/>
    <property type="match status" value="1"/>
</dbReference>
<dbReference type="GO" id="GO:0005675">
    <property type="term" value="C:transcription factor TFIIH holo complex"/>
    <property type="evidence" value="ECO:0007669"/>
    <property type="project" value="TreeGrafter"/>
</dbReference>
<evidence type="ECO:0000313" key="12">
    <source>
        <dbReference type="Proteomes" id="UP001211065"/>
    </source>
</evidence>
<accession>A0AAD5U8J9</accession>
<keyword evidence="5 9" id="KW-0805">Transcription regulation</keyword>
<dbReference type="Proteomes" id="UP001211065">
    <property type="component" value="Unassembled WGS sequence"/>
</dbReference>
<comment type="similarity">
    <text evidence="3 9">Belongs to the TFB2 family.</text>
</comment>
<name>A0AAD5U8J9_9FUNG</name>
<dbReference type="GO" id="GO:0000439">
    <property type="term" value="C:transcription factor TFIIH core complex"/>
    <property type="evidence" value="ECO:0007669"/>
    <property type="project" value="InterPro"/>
</dbReference>
<evidence type="ECO:0000256" key="8">
    <source>
        <dbReference type="ARBA" id="ARBA00023242"/>
    </source>
</evidence>
<keyword evidence="6 9" id="KW-0804">Transcription</keyword>
<comment type="subcellular location">
    <subcellularLocation>
        <location evidence="2 9">Nucleus</location>
    </subcellularLocation>
</comment>
<dbReference type="AlphaFoldDB" id="A0AAD5U8J9"/>
<dbReference type="GO" id="GO:0001671">
    <property type="term" value="F:ATPase activator activity"/>
    <property type="evidence" value="ECO:0007669"/>
    <property type="project" value="InterPro"/>
</dbReference>
<proteinExistence type="inferred from homology"/>
<evidence type="ECO:0000256" key="7">
    <source>
        <dbReference type="ARBA" id="ARBA00023204"/>
    </source>
</evidence>
<dbReference type="EMBL" id="JADGJW010000070">
    <property type="protein sequence ID" value="KAJ3225126.1"/>
    <property type="molecule type" value="Genomic_DNA"/>
</dbReference>
<dbReference type="GO" id="GO:0006289">
    <property type="term" value="P:nucleotide-excision repair"/>
    <property type="evidence" value="ECO:0007669"/>
    <property type="project" value="InterPro"/>
</dbReference>
<evidence type="ECO:0000256" key="9">
    <source>
        <dbReference type="RuleBase" id="RU364024"/>
    </source>
</evidence>
<evidence type="ECO:0000256" key="3">
    <source>
        <dbReference type="ARBA" id="ARBA00007132"/>
    </source>
</evidence>
<protein>
    <recommendedName>
        <fullName evidence="9">RNA polymerase II transcription factor B subunit 2</fullName>
    </recommendedName>
</protein>
<dbReference type="Pfam" id="PF18307">
    <property type="entry name" value="Tfb2_C"/>
    <property type="match status" value="1"/>
</dbReference>
<dbReference type="InterPro" id="IPR040662">
    <property type="entry name" value="Tfb2_C"/>
</dbReference>
<gene>
    <name evidence="11" type="primary">TFB2</name>
    <name evidence="11" type="ORF">HK099_007331</name>
</gene>
<keyword evidence="8 9" id="KW-0539">Nucleus</keyword>
<reference evidence="11" key="1">
    <citation type="submission" date="2020-05" db="EMBL/GenBank/DDBJ databases">
        <title>Phylogenomic resolution of chytrid fungi.</title>
        <authorList>
            <person name="Stajich J.E."/>
            <person name="Amses K."/>
            <person name="Simmons R."/>
            <person name="Seto K."/>
            <person name="Myers J."/>
            <person name="Bonds A."/>
            <person name="Quandt C.A."/>
            <person name="Barry K."/>
            <person name="Liu P."/>
            <person name="Grigoriev I."/>
            <person name="Longcore J.E."/>
            <person name="James T.Y."/>
        </authorList>
    </citation>
    <scope>NUCLEOTIDE SEQUENCE</scope>
    <source>
        <strain evidence="11">JEL0476</strain>
    </source>
</reference>
<dbReference type="GO" id="GO:0003690">
    <property type="term" value="F:double-stranded DNA binding"/>
    <property type="evidence" value="ECO:0007669"/>
    <property type="project" value="TreeGrafter"/>
</dbReference>
<dbReference type="Gene3D" id="3.30.70.2610">
    <property type="match status" value="1"/>
</dbReference>